<gene>
    <name evidence="2" type="ORF">SAMN02745196_02815</name>
</gene>
<dbReference type="AlphaFoldDB" id="A0A1M5YCB2"/>
<dbReference type="EMBL" id="FQXP01000013">
    <property type="protein sequence ID" value="SHI09675.1"/>
    <property type="molecule type" value="Genomic_DNA"/>
</dbReference>
<evidence type="ECO:0000313" key="2">
    <source>
        <dbReference type="EMBL" id="SHI09675.1"/>
    </source>
</evidence>
<organism evidence="2 3">
    <name type="scientific">Clostridium collagenovorans DSM 3089</name>
    <dbReference type="NCBI Taxonomy" id="1121306"/>
    <lineage>
        <taxon>Bacteria</taxon>
        <taxon>Bacillati</taxon>
        <taxon>Bacillota</taxon>
        <taxon>Clostridia</taxon>
        <taxon>Eubacteriales</taxon>
        <taxon>Clostridiaceae</taxon>
        <taxon>Clostridium</taxon>
    </lineage>
</organism>
<dbReference type="InterPro" id="IPR003781">
    <property type="entry name" value="CoA-bd"/>
</dbReference>
<dbReference type="SUPFAM" id="SSF51735">
    <property type="entry name" value="NAD(P)-binding Rossmann-fold domains"/>
    <property type="match status" value="1"/>
</dbReference>
<dbReference type="OrthoDB" id="9804695at2"/>
<proteinExistence type="predicted"/>
<evidence type="ECO:0000313" key="3">
    <source>
        <dbReference type="Proteomes" id="UP000184526"/>
    </source>
</evidence>
<feature type="domain" description="CoA-binding" evidence="1">
    <location>
        <begin position="6"/>
        <end position="94"/>
    </location>
</feature>
<dbReference type="Pfam" id="PF13380">
    <property type="entry name" value="CoA_binding_2"/>
    <property type="match status" value="1"/>
</dbReference>
<dbReference type="RefSeq" id="WP_072832637.1">
    <property type="nucleotide sequence ID" value="NZ_FQXP01000013.1"/>
</dbReference>
<protein>
    <submittedName>
        <fullName evidence="2">Predicted CoA-binding protein</fullName>
    </submittedName>
</protein>
<dbReference type="PANTHER" id="PTHR33303">
    <property type="entry name" value="CYTOPLASMIC PROTEIN-RELATED"/>
    <property type="match status" value="1"/>
</dbReference>
<dbReference type="InterPro" id="IPR036291">
    <property type="entry name" value="NAD(P)-bd_dom_sf"/>
</dbReference>
<keyword evidence="3" id="KW-1185">Reference proteome</keyword>
<dbReference type="Proteomes" id="UP000184526">
    <property type="component" value="Unassembled WGS sequence"/>
</dbReference>
<name>A0A1M5YCB2_9CLOT</name>
<sequence length="122" mass="13757">MKASEFLKFKNWIVIGDTANSEKYAHRILEELKKHDFNVKGVHPKGGSEIYSSLKEVPYSIDIIDLCINSRSGIEYLREAKDLGINKVLIQPGAESDEIIEYCKCNGIDYVEGCALVALKNY</sequence>
<dbReference type="STRING" id="1121306.SAMN02745196_02815"/>
<dbReference type="Gene3D" id="3.40.50.720">
    <property type="entry name" value="NAD(P)-binding Rossmann-like Domain"/>
    <property type="match status" value="1"/>
</dbReference>
<dbReference type="PANTHER" id="PTHR33303:SF2">
    <property type="entry name" value="COA-BINDING DOMAIN-CONTAINING PROTEIN"/>
    <property type="match status" value="1"/>
</dbReference>
<evidence type="ECO:0000259" key="1">
    <source>
        <dbReference type="SMART" id="SM00881"/>
    </source>
</evidence>
<dbReference type="SMART" id="SM00881">
    <property type="entry name" value="CoA_binding"/>
    <property type="match status" value="1"/>
</dbReference>
<accession>A0A1M5YCB2</accession>
<reference evidence="2 3" key="1">
    <citation type="submission" date="2016-11" db="EMBL/GenBank/DDBJ databases">
        <authorList>
            <person name="Jaros S."/>
            <person name="Januszkiewicz K."/>
            <person name="Wedrychowicz H."/>
        </authorList>
    </citation>
    <scope>NUCLEOTIDE SEQUENCE [LARGE SCALE GENOMIC DNA]</scope>
    <source>
        <strain evidence="2 3">DSM 3089</strain>
    </source>
</reference>